<feature type="transmembrane region" description="Helical" evidence="1">
    <location>
        <begin position="20"/>
        <end position="38"/>
    </location>
</feature>
<accession>A0A3S4UPU4</accession>
<name>A0A3S4UPU4_9ACTN</name>
<feature type="transmembrane region" description="Helical" evidence="1">
    <location>
        <begin position="300"/>
        <end position="326"/>
    </location>
</feature>
<feature type="transmembrane region" description="Helical" evidence="1">
    <location>
        <begin position="81"/>
        <end position="101"/>
    </location>
</feature>
<protein>
    <submittedName>
        <fullName evidence="2">ABC-2 family transporter protein</fullName>
    </submittedName>
</protein>
<dbReference type="RefSeq" id="WP_051238460.1">
    <property type="nucleotide sequence ID" value="NZ_LR134473.1"/>
</dbReference>
<dbReference type="OrthoDB" id="2014935at2"/>
<feature type="transmembrane region" description="Helical" evidence="1">
    <location>
        <begin position="192"/>
        <end position="209"/>
    </location>
</feature>
<sequence length="535" mass="56500">MTTLTGTGLCLRAALRRDRLFWLCWIVVLALMPAFTAMKYDELIPAGSDPRLTLAPLAANPAMQALLGPAFDIYTKGGFTFWRAGGFTAIFAGMMTGFAIIRSTRAEEEAGRLELVRAGAIGRHAPLVAALLESLLGAVAAGVVTAAACMAAGLGTRGSLAGGLALTCCGLVMAGAGAVIGQVFESARTARAWTVGIVFGGMFLIRMMIDGAGTDSGRAWLRWAVPLEWGLLIRPWAGERWWVAALPLALFLALSLLALRLESVRDHGAGLRASRPGRARASVLLSGPFGLAWRLQRNGLIGWAIGLLVGAAGTGSIVSQTGASLARNPQLAEYLDRMGGSHDFEVSSYVAMLTILAGIAGVMAAVLIGSLHREEANGHLESLLATSVSRWRAAASHLVWALAAPVVLMVGVGALLPLSQARSDGDYSLIGQYARSAAALAPGMLLICGIAMALLGWLPRLFNLVWVVIGWTLFTTWFAALINLPASVARVQPWGYLSFLPRDTMDWTPFLVETGIAVVLVGVGLIGYRRRDITA</sequence>
<keyword evidence="3" id="KW-1185">Reference proteome</keyword>
<dbReference type="STRING" id="1122997.GCA_000425285_01939"/>
<dbReference type="AlphaFoldDB" id="A0A3S4UPU4"/>
<feature type="transmembrane region" description="Helical" evidence="1">
    <location>
        <begin position="507"/>
        <end position="528"/>
    </location>
</feature>
<feature type="transmembrane region" description="Helical" evidence="1">
    <location>
        <begin position="127"/>
        <end position="154"/>
    </location>
</feature>
<feature type="transmembrane region" description="Helical" evidence="1">
    <location>
        <begin position="398"/>
        <end position="418"/>
    </location>
</feature>
<gene>
    <name evidence="2" type="ORF">NCTC13652_00579</name>
</gene>
<feature type="transmembrane region" description="Helical" evidence="1">
    <location>
        <begin position="464"/>
        <end position="487"/>
    </location>
</feature>
<keyword evidence="1" id="KW-1133">Transmembrane helix</keyword>
<feature type="transmembrane region" description="Helical" evidence="1">
    <location>
        <begin position="160"/>
        <end position="180"/>
    </location>
</feature>
<reference evidence="2 3" key="1">
    <citation type="submission" date="2018-12" db="EMBL/GenBank/DDBJ databases">
        <authorList>
            <consortium name="Pathogen Informatics"/>
        </authorList>
    </citation>
    <scope>NUCLEOTIDE SEQUENCE [LARGE SCALE GENOMIC DNA]</scope>
    <source>
        <strain evidence="2 3">NCTC13652</strain>
    </source>
</reference>
<keyword evidence="1" id="KW-0472">Membrane</keyword>
<evidence type="ECO:0000256" key="1">
    <source>
        <dbReference type="SAM" id="Phobius"/>
    </source>
</evidence>
<feature type="transmembrane region" description="Helical" evidence="1">
    <location>
        <begin position="346"/>
        <end position="368"/>
    </location>
</feature>
<organism evidence="2 3">
    <name type="scientific">Acidipropionibacterium jensenii</name>
    <dbReference type="NCBI Taxonomy" id="1749"/>
    <lineage>
        <taxon>Bacteria</taxon>
        <taxon>Bacillati</taxon>
        <taxon>Actinomycetota</taxon>
        <taxon>Actinomycetes</taxon>
        <taxon>Propionibacteriales</taxon>
        <taxon>Propionibacteriaceae</taxon>
        <taxon>Acidipropionibacterium</taxon>
    </lineage>
</organism>
<evidence type="ECO:0000313" key="2">
    <source>
        <dbReference type="EMBL" id="VEI02405.1"/>
    </source>
</evidence>
<dbReference type="EMBL" id="LR134473">
    <property type="protein sequence ID" value="VEI02405.1"/>
    <property type="molecule type" value="Genomic_DNA"/>
</dbReference>
<proteinExistence type="predicted"/>
<dbReference type="Proteomes" id="UP000277858">
    <property type="component" value="Chromosome"/>
</dbReference>
<feature type="transmembrane region" description="Helical" evidence="1">
    <location>
        <begin position="438"/>
        <end position="457"/>
    </location>
</feature>
<evidence type="ECO:0000313" key="3">
    <source>
        <dbReference type="Proteomes" id="UP000277858"/>
    </source>
</evidence>
<feature type="transmembrane region" description="Helical" evidence="1">
    <location>
        <begin position="241"/>
        <end position="259"/>
    </location>
</feature>
<keyword evidence="1" id="KW-0812">Transmembrane</keyword>